<dbReference type="Pfam" id="PF05697">
    <property type="entry name" value="Trigger_N"/>
    <property type="match status" value="1"/>
</dbReference>
<dbReference type="GO" id="GO:0003755">
    <property type="term" value="F:peptidyl-prolyl cis-trans isomerase activity"/>
    <property type="evidence" value="ECO:0007669"/>
    <property type="project" value="UniProtKB-UniRule"/>
</dbReference>
<evidence type="ECO:0000256" key="6">
    <source>
        <dbReference type="ARBA" id="ARBA00023110"/>
    </source>
</evidence>
<dbReference type="SUPFAM" id="SSF102735">
    <property type="entry name" value="Trigger factor ribosome-binding domain"/>
    <property type="match status" value="1"/>
</dbReference>
<dbReference type="PIRSF" id="PIRSF003095">
    <property type="entry name" value="Trigger_factor"/>
    <property type="match status" value="1"/>
</dbReference>
<dbReference type="NCBIfam" id="TIGR00115">
    <property type="entry name" value="tig"/>
    <property type="match status" value="1"/>
</dbReference>
<dbReference type="AlphaFoldDB" id="A0A1H6FGS7"/>
<dbReference type="InterPro" id="IPR005215">
    <property type="entry name" value="Trig_fac"/>
</dbReference>
<dbReference type="GO" id="GO:0051301">
    <property type="term" value="P:cell division"/>
    <property type="evidence" value="ECO:0007669"/>
    <property type="project" value="UniProtKB-KW"/>
</dbReference>
<comment type="domain">
    <text evidence="11">Consists of 3 domains; the N-terminus binds the ribosome, the middle domain has PPIase activity, while the C-terminus has intrinsic chaperone activity on its own.</text>
</comment>
<evidence type="ECO:0000256" key="9">
    <source>
        <dbReference type="ARBA" id="ARBA00023306"/>
    </source>
</evidence>
<dbReference type="OrthoDB" id="9767721at2"/>
<comment type="catalytic activity">
    <reaction evidence="1 11 12">
        <text>[protein]-peptidylproline (omega=180) = [protein]-peptidylproline (omega=0)</text>
        <dbReference type="Rhea" id="RHEA:16237"/>
        <dbReference type="Rhea" id="RHEA-COMP:10747"/>
        <dbReference type="Rhea" id="RHEA-COMP:10748"/>
        <dbReference type="ChEBI" id="CHEBI:83833"/>
        <dbReference type="ChEBI" id="CHEBI:83834"/>
        <dbReference type="EC" id="5.2.1.8"/>
    </reaction>
</comment>
<dbReference type="PANTHER" id="PTHR30560">
    <property type="entry name" value="TRIGGER FACTOR CHAPERONE AND PEPTIDYL-PROLYL CIS/TRANS ISOMERASE"/>
    <property type="match status" value="1"/>
</dbReference>
<organism evidence="15 16">
    <name type="scientific">Candidatus Venteria ishoeyi</name>
    <dbReference type="NCBI Taxonomy" id="1899563"/>
    <lineage>
        <taxon>Bacteria</taxon>
        <taxon>Pseudomonadati</taxon>
        <taxon>Pseudomonadota</taxon>
        <taxon>Gammaproteobacteria</taxon>
        <taxon>Thiotrichales</taxon>
        <taxon>Thiotrichaceae</taxon>
        <taxon>Venteria</taxon>
    </lineage>
</organism>
<dbReference type="InterPro" id="IPR008881">
    <property type="entry name" value="Trigger_fac_ribosome-bd_bac"/>
</dbReference>
<dbReference type="GO" id="GO:0043022">
    <property type="term" value="F:ribosome binding"/>
    <property type="evidence" value="ECO:0007669"/>
    <property type="project" value="TreeGrafter"/>
</dbReference>
<gene>
    <name evidence="11 15" type="primary">tig</name>
    <name evidence="15" type="ORF">MBHS_04126</name>
</gene>
<dbReference type="Proteomes" id="UP000236724">
    <property type="component" value="Unassembled WGS sequence"/>
</dbReference>
<evidence type="ECO:0000256" key="8">
    <source>
        <dbReference type="ARBA" id="ARBA00023235"/>
    </source>
</evidence>
<evidence type="ECO:0000259" key="14">
    <source>
        <dbReference type="PROSITE" id="PS50059"/>
    </source>
</evidence>
<dbReference type="SUPFAM" id="SSF54534">
    <property type="entry name" value="FKBP-like"/>
    <property type="match status" value="1"/>
</dbReference>
<reference evidence="15 16" key="1">
    <citation type="submission" date="2016-10" db="EMBL/GenBank/DDBJ databases">
        <authorList>
            <person name="de Groot N.N."/>
        </authorList>
    </citation>
    <scope>NUCLEOTIDE SEQUENCE [LARGE SCALE GENOMIC DNA]</scope>
    <source>
        <strain evidence="15">MBHS1</strain>
    </source>
</reference>
<dbReference type="InterPro" id="IPR001179">
    <property type="entry name" value="PPIase_FKBP_dom"/>
</dbReference>
<dbReference type="EMBL" id="FMSV02000546">
    <property type="protein sequence ID" value="SEH08235.1"/>
    <property type="molecule type" value="Genomic_DNA"/>
</dbReference>
<evidence type="ECO:0000313" key="15">
    <source>
        <dbReference type="EMBL" id="SEH08235.1"/>
    </source>
</evidence>
<keyword evidence="11" id="KW-0963">Cytoplasm</keyword>
<evidence type="ECO:0000256" key="1">
    <source>
        <dbReference type="ARBA" id="ARBA00000971"/>
    </source>
</evidence>
<dbReference type="InterPro" id="IPR046357">
    <property type="entry name" value="PPIase_dom_sf"/>
</dbReference>
<dbReference type="RefSeq" id="WP_103921800.1">
    <property type="nucleotide sequence ID" value="NZ_FMSV02000546.1"/>
</dbReference>
<proteinExistence type="inferred from homology"/>
<keyword evidence="5 11" id="KW-0132">Cell division</keyword>
<comment type="similarity">
    <text evidence="2 11 13">Belongs to the FKBP-type PPIase family. Tig subfamily.</text>
</comment>
<dbReference type="GO" id="GO:0051083">
    <property type="term" value="P:'de novo' cotranslational protein folding"/>
    <property type="evidence" value="ECO:0007669"/>
    <property type="project" value="TreeGrafter"/>
</dbReference>
<keyword evidence="16" id="KW-1185">Reference proteome</keyword>
<keyword evidence="9 11" id="KW-0131">Cell cycle</keyword>
<dbReference type="GO" id="GO:0044183">
    <property type="term" value="F:protein folding chaperone"/>
    <property type="evidence" value="ECO:0007669"/>
    <property type="project" value="TreeGrafter"/>
</dbReference>
<protein>
    <recommendedName>
        <fullName evidence="4 11">Trigger factor</fullName>
        <shortName evidence="11">TF</shortName>
        <ecNumber evidence="3 11">5.2.1.8</ecNumber>
    </recommendedName>
    <alternativeName>
        <fullName evidence="10 11">PPIase</fullName>
    </alternativeName>
</protein>
<comment type="function">
    <text evidence="11">Involved in protein export. Acts as a chaperone by maintaining the newly synthesized protein in an open conformation. Functions as a peptidyl-prolyl cis-trans isomerase.</text>
</comment>
<dbReference type="Pfam" id="PF05698">
    <property type="entry name" value="Trigger_C"/>
    <property type="match status" value="1"/>
</dbReference>
<accession>A0A1H6FGS7</accession>
<evidence type="ECO:0000256" key="12">
    <source>
        <dbReference type="PROSITE-ProRule" id="PRU00277"/>
    </source>
</evidence>
<evidence type="ECO:0000256" key="4">
    <source>
        <dbReference type="ARBA" id="ARBA00016902"/>
    </source>
</evidence>
<dbReference type="SUPFAM" id="SSF109998">
    <property type="entry name" value="Triger factor/SurA peptide-binding domain-like"/>
    <property type="match status" value="1"/>
</dbReference>
<evidence type="ECO:0000313" key="16">
    <source>
        <dbReference type="Proteomes" id="UP000236724"/>
    </source>
</evidence>
<dbReference type="InterPro" id="IPR027304">
    <property type="entry name" value="Trigger_fact/SurA_dom_sf"/>
</dbReference>
<evidence type="ECO:0000256" key="11">
    <source>
        <dbReference type="HAMAP-Rule" id="MF_00303"/>
    </source>
</evidence>
<evidence type="ECO:0000256" key="3">
    <source>
        <dbReference type="ARBA" id="ARBA00013194"/>
    </source>
</evidence>
<feature type="domain" description="PPIase FKBP-type" evidence="14">
    <location>
        <begin position="161"/>
        <end position="245"/>
    </location>
</feature>
<dbReference type="Gene3D" id="3.30.70.1050">
    <property type="entry name" value="Trigger factor ribosome-binding domain"/>
    <property type="match status" value="1"/>
</dbReference>
<dbReference type="FunFam" id="3.10.50.40:FF:000001">
    <property type="entry name" value="Trigger factor"/>
    <property type="match status" value="1"/>
</dbReference>
<keyword evidence="6 11" id="KW-0697">Rotamase</keyword>
<evidence type="ECO:0000256" key="2">
    <source>
        <dbReference type="ARBA" id="ARBA00005464"/>
    </source>
</evidence>
<evidence type="ECO:0000256" key="13">
    <source>
        <dbReference type="RuleBase" id="RU003914"/>
    </source>
</evidence>
<dbReference type="GO" id="GO:0043335">
    <property type="term" value="P:protein unfolding"/>
    <property type="evidence" value="ECO:0007669"/>
    <property type="project" value="TreeGrafter"/>
</dbReference>
<keyword evidence="7 11" id="KW-0143">Chaperone</keyword>
<dbReference type="InterPro" id="IPR008880">
    <property type="entry name" value="Trigger_fac_C"/>
</dbReference>
<dbReference type="PANTHER" id="PTHR30560:SF3">
    <property type="entry name" value="TRIGGER FACTOR-LIKE PROTEIN TIG, CHLOROPLASTIC"/>
    <property type="match status" value="1"/>
</dbReference>
<evidence type="ECO:0000256" key="10">
    <source>
        <dbReference type="ARBA" id="ARBA00029986"/>
    </source>
</evidence>
<dbReference type="HAMAP" id="MF_00303">
    <property type="entry name" value="Trigger_factor_Tig"/>
    <property type="match status" value="1"/>
</dbReference>
<dbReference type="GO" id="GO:0005737">
    <property type="term" value="C:cytoplasm"/>
    <property type="evidence" value="ECO:0007669"/>
    <property type="project" value="UniProtKB-SubCell"/>
</dbReference>
<dbReference type="PROSITE" id="PS50059">
    <property type="entry name" value="FKBP_PPIASE"/>
    <property type="match status" value="1"/>
</dbReference>
<dbReference type="EC" id="5.2.1.8" evidence="3 11"/>
<dbReference type="InterPro" id="IPR036611">
    <property type="entry name" value="Trigger_fac_ribosome-bd_sf"/>
</dbReference>
<comment type="subcellular location">
    <subcellularLocation>
        <location evidence="11">Cytoplasm</location>
    </subcellularLocation>
    <text evidence="11">About half TF is bound to the ribosome near the polypeptide exit tunnel while the other half is free in the cytoplasm.</text>
</comment>
<keyword evidence="8 11" id="KW-0413">Isomerase</keyword>
<dbReference type="Gene3D" id="1.10.3120.10">
    <property type="entry name" value="Trigger factor, C-terminal domain"/>
    <property type="match status" value="1"/>
</dbReference>
<dbReference type="GO" id="GO:0015031">
    <property type="term" value="P:protein transport"/>
    <property type="evidence" value="ECO:0007669"/>
    <property type="project" value="UniProtKB-UniRule"/>
</dbReference>
<sequence>MQVSVEINNLECQMTVGLPRTRLDTAMNKRLKELARTTKINGFRPGKSPIRLIKQRFGKEVRNEILGELFNESFQEAITEKNLRPAGMPDVKFEDETGNSEEFSYTAKFEIYPEVENIALDGIQVEKSVAEVTENDIDKMVQKLRQQRQTWEAVERAAENGDQLEIDFVGTLEGEEAPFEGGSANGHHLELGKNQFIPGFEEALVGAMPGSEQTVALQFPEEYNAEALAGKNVSFKVTVHQVNAPSLPEINEDFIKAFGVADGTMDSFRAEVRNNLSRELEAKLSASLKQNVLDALLEKNEIQVPNAAVTSEAEQLKKNMEAEFAQQGIQAEQLSLTVDQFRERAITRVKLGILMGTVIRQENFTPAPEKVKAAVEKLASTYEHPESVISWFYSDPANLHDIEASVLEDQIVDWVLEKVEVSEVAKNFAEVMEPEAEAAVA</sequence>
<dbReference type="Gene3D" id="3.10.50.40">
    <property type="match status" value="1"/>
</dbReference>
<dbReference type="Pfam" id="PF00254">
    <property type="entry name" value="FKBP_C"/>
    <property type="match status" value="1"/>
</dbReference>
<evidence type="ECO:0000256" key="7">
    <source>
        <dbReference type="ARBA" id="ARBA00023186"/>
    </source>
</evidence>
<evidence type="ECO:0000256" key="5">
    <source>
        <dbReference type="ARBA" id="ARBA00022618"/>
    </source>
</evidence>
<dbReference type="InterPro" id="IPR037041">
    <property type="entry name" value="Trigger_fac_C_sf"/>
</dbReference>
<name>A0A1H6FGS7_9GAMM</name>